<feature type="compositionally biased region" description="Low complexity" evidence="1">
    <location>
        <begin position="75"/>
        <end position="102"/>
    </location>
</feature>
<proteinExistence type="predicted"/>
<evidence type="ECO:0000313" key="2">
    <source>
        <dbReference type="EMBL" id="NKI39913.1"/>
    </source>
</evidence>
<accession>A0ABX1GV14</accession>
<evidence type="ECO:0000256" key="1">
    <source>
        <dbReference type="SAM" id="MobiDB-lite"/>
    </source>
</evidence>
<name>A0ABX1GV14_9ACTN</name>
<dbReference type="EMBL" id="JAAWWP010000001">
    <property type="protein sequence ID" value="NKI39913.1"/>
    <property type="molecule type" value="Genomic_DNA"/>
</dbReference>
<gene>
    <name evidence="2" type="ORF">HFV08_01340</name>
</gene>
<keyword evidence="3" id="KW-1185">Reference proteome</keyword>
<feature type="region of interest" description="Disordered" evidence="1">
    <location>
        <begin position="1"/>
        <end position="102"/>
    </location>
</feature>
<evidence type="ECO:0000313" key="3">
    <source>
        <dbReference type="Proteomes" id="UP000772196"/>
    </source>
</evidence>
<organism evidence="2 3">
    <name type="scientific">Streptomyces physcomitrii</name>
    <dbReference type="NCBI Taxonomy" id="2724184"/>
    <lineage>
        <taxon>Bacteria</taxon>
        <taxon>Bacillati</taxon>
        <taxon>Actinomycetota</taxon>
        <taxon>Actinomycetes</taxon>
        <taxon>Kitasatosporales</taxon>
        <taxon>Streptomycetaceae</taxon>
        <taxon>Streptomyces</taxon>
    </lineage>
</organism>
<sequence>MAELECGAAEFGSGREAPGGTDEGEVPAAGEAGRALGAVPGAGAGVPGAPGAVSLLPRSEFEAPVAGPEGDLWTDAAADGAAGAAEGPGVPLEPPGAGAAGAVGPEVADIAEAASLAAPPREPDTEEGFSVTELPEGSCERCRTGGVPVCPDRGDGLPEVPVCSDAGRGGLVRCGAVPVELPDC</sequence>
<dbReference type="Proteomes" id="UP000772196">
    <property type="component" value="Unassembled WGS sequence"/>
</dbReference>
<comment type="caution">
    <text evidence="2">The sequence shown here is derived from an EMBL/GenBank/DDBJ whole genome shotgun (WGS) entry which is preliminary data.</text>
</comment>
<reference evidence="2 3" key="1">
    <citation type="submission" date="2020-04" db="EMBL/GenBank/DDBJ databases">
        <title>Phylogenetic Diversity and Antibacterial Activity against Ralstonia solanacearum of Endophytic Actinomycete Isolated from Moss.</title>
        <authorList>
            <person name="Zhuang X."/>
        </authorList>
    </citation>
    <scope>NUCLEOTIDE SEQUENCE [LARGE SCALE GENOMIC DNA]</scope>
    <source>
        <strain evidence="2 3">LD120</strain>
    </source>
</reference>
<protein>
    <submittedName>
        <fullName evidence="2">Uncharacterized protein</fullName>
    </submittedName>
</protein>
<dbReference type="RefSeq" id="WP_168534937.1">
    <property type="nucleotide sequence ID" value="NZ_JAAWWP010000001.1"/>
</dbReference>